<proteinExistence type="predicted"/>
<accession>A0A7D9JHV6</accession>
<reference evidence="1" key="1">
    <citation type="submission" date="2020-04" db="EMBL/GenBank/DDBJ databases">
        <authorList>
            <person name="Alioto T."/>
            <person name="Alioto T."/>
            <person name="Gomez Garrido J."/>
        </authorList>
    </citation>
    <scope>NUCLEOTIDE SEQUENCE</scope>
    <source>
        <strain evidence="1">A484AB</strain>
    </source>
</reference>
<dbReference type="OrthoDB" id="6134481at2759"/>
<comment type="caution">
    <text evidence="1">The sequence shown here is derived from an EMBL/GenBank/DDBJ whole genome shotgun (WGS) entry which is preliminary data.</text>
</comment>
<gene>
    <name evidence="1" type="ORF">PACLA_8A086291</name>
</gene>
<evidence type="ECO:0000313" key="1">
    <source>
        <dbReference type="EMBL" id="CAB4029937.1"/>
    </source>
</evidence>
<organism evidence="1 2">
    <name type="scientific">Paramuricea clavata</name>
    <name type="common">Red gorgonian</name>
    <name type="synonym">Violescent sea-whip</name>
    <dbReference type="NCBI Taxonomy" id="317549"/>
    <lineage>
        <taxon>Eukaryota</taxon>
        <taxon>Metazoa</taxon>
        <taxon>Cnidaria</taxon>
        <taxon>Anthozoa</taxon>
        <taxon>Octocorallia</taxon>
        <taxon>Malacalcyonacea</taxon>
        <taxon>Plexauridae</taxon>
        <taxon>Paramuricea</taxon>
    </lineage>
</organism>
<dbReference type="AlphaFoldDB" id="A0A7D9JHV6"/>
<evidence type="ECO:0000313" key="2">
    <source>
        <dbReference type="Proteomes" id="UP001152795"/>
    </source>
</evidence>
<dbReference type="Proteomes" id="UP001152795">
    <property type="component" value="Unassembled WGS sequence"/>
</dbReference>
<dbReference type="EMBL" id="CACRXK020016509">
    <property type="protein sequence ID" value="CAB4029937.1"/>
    <property type="molecule type" value="Genomic_DNA"/>
</dbReference>
<sequence length="113" mass="12493">LKHSNGDFLSTGEVEGVKILKMTWISNRLCKNIVQRMGPNKTLSSISKVCKATNGIKQVVEQFDGTVGIHKVSAQHTTQDSMVDEKEMVADLVKFDPFHKVPGRSHTSFPAII</sequence>
<name>A0A7D9JHV6_PARCT</name>
<feature type="non-terminal residue" evidence="1">
    <location>
        <position position="1"/>
    </location>
</feature>
<keyword evidence="2" id="KW-1185">Reference proteome</keyword>
<protein>
    <submittedName>
        <fullName evidence="1">Uncharacterized protein</fullName>
    </submittedName>
</protein>